<gene>
    <name evidence="9" type="ORF">EH243_08595</name>
</gene>
<comment type="function">
    <text evidence="6">Mechanosensitive channel that participates in the regulation of osmotic pressure changes within the cell, opening in response to stretch forces in the membrane lipid bilayer, without the need for other proteins. Contributes to normal resistance to hypoosmotic shock. Forms an ion channel of 1.0 nanosiemens conductance with a slight preference for anions.</text>
</comment>
<comment type="caution">
    <text evidence="9">The sequence shown here is derived from an EMBL/GenBank/DDBJ whole genome shotgun (WGS) entry which is preliminary data.</text>
</comment>
<evidence type="ECO:0000256" key="1">
    <source>
        <dbReference type="ARBA" id="ARBA00004651"/>
    </source>
</evidence>
<dbReference type="PANTHER" id="PTHR30221">
    <property type="entry name" value="SMALL-CONDUCTANCE MECHANOSENSITIVE CHANNEL"/>
    <property type="match status" value="1"/>
</dbReference>
<keyword evidence="6" id="KW-0997">Cell inner membrane</keyword>
<evidence type="ECO:0000256" key="4">
    <source>
        <dbReference type="ARBA" id="ARBA00022989"/>
    </source>
</evidence>
<feature type="compositionally biased region" description="Basic and acidic residues" evidence="7">
    <location>
        <begin position="314"/>
        <end position="342"/>
    </location>
</feature>
<keyword evidence="4 6" id="KW-1133">Transmembrane helix</keyword>
<dbReference type="InterPro" id="IPR023408">
    <property type="entry name" value="MscS_beta-dom_sf"/>
</dbReference>
<feature type="transmembrane region" description="Helical" evidence="6">
    <location>
        <begin position="76"/>
        <end position="101"/>
    </location>
</feature>
<comment type="caution">
    <text evidence="6">Lacks conserved residue(s) required for the propagation of feature annotation.</text>
</comment>
<proteinExistence type="inferred from homology"/>
<name>A0A430KRN7_9GAMM</name>
<evidence type="ECO:0000256" key="6">
    <source>
        <dbReference type="RuleBase" id="RU369025"/>
    </source>
</evidence>
<comment type="subunit">
    <text evidence="6">Homoheptamer.</text>
</comment>
<evidence type="ECO:0000256" key="5">
    <source>
        <dbReference type="ARBA" id="ARBA00023136"/>
    </source>
</evidence>
<dbReference type="OrthoDB" id="9780668at2"/>
<feature type="domain" description="Mechanosensitive ion channel MscS" evidence="8">
    <location>
        <begin position="95"/>
        <end position="156"/>
    </location>
</feature>
<comment type="subcellular location">
    <subcellularLocation>
        <location evidence="6">Cell inner membrane</location>
        <topology evidence="6">Multi-pass membrane protein</topology>
    </subcellularLocation>
    <subcellularLocation>
        <location evidence="1">Cell membrane</location>
        <topology evidence="1">Multi-pass membrane protein</topology>
    </subcellularLocation>
</comment>
<keyword evidence="10" id="KW-1185">Reference proteome</keyword>
<dbReference type="InterPro" id="IPR011066">
    <property type="entry name" value="MscS_channel_C_sf"/>
</dbReference>
<feature type="compositionally biased region" description="Polar residues" evidence="7">
    <location>
        <begin position="345"/>
        <end position="356"/>
    </location>
</feature>
<sequence>MEQLSDQIMAFIPLFITVVLAVLLLLALHWLLLARHPEMGNERRLPRQLIMLVLSLAAAVLIAIALPVSVSTRNQVIGLIGVLVSGVIAFSSTTVTTNLMAGLMLRNTRPFRVGDFIRVGEHFGRVAERGLLDTEIQTEHRELVSLPNTYLITNPVEVVLSDGAIVSVTLSLGYDLHHGQVENLLIEAAGEVGLAEPFCQIVELGDHAITYRVSGLLSEVKSLLTTRSNLYRAILDTLHGNDIEIVSPGFMNQRQLSETTKILPASVIKATSAELFKPEEIVFDKAEQAQAREEQKQELQSEIKALAVQAKSASGDDKQRITEVISEKTDQMTSLEHPKQDEGEQQGSAPQPSSPN</sequence>
<organism evidence="9 10">
    <name type="scientific">Amphritea opalescens</name>
    <dbReference type="NCBI Taxonomy" id="2490544"/>
    <lineage>
        <taxon>Bacteria</taxon>
        <taxon>Pseudomonadati</taxon>
        <taxon>Pseudomonadota</taxon>
        <taxon>Gammaproteobacteria</taxon>
        <taxon>Oceanospirillales</taxon>
        <taxon>Oceanospirillaceae</taxon>
        <taxon>Amphritea</taxon>
    </lineage>
</organism>
<dbReference type="Pfam" id="PF00924">
    <property type="entry name" value="MS_channel_2nd"/>
    <property type="match status" value="1"/>
</dbReference>
<keyword evidence="2" id="KW-1003">Cell membrane</keyword>
<dbReference type="SUPFAM" id="SSF50182">
    <property type="entry name" value="Sm-like ribonucleoproteins"/>
    <property type="match status" value="1"/>
</dbReference>
<dbReference type="Proteomes" id="UP000283087">
    <property type="component" value="Unassembled WGS sequence"/>
</dbReference>
<accession>A0A430KRN7</accession>
<dbReference type="Gene3D" id="2.30.30.60">
    <property type="match status" value="1"/>
</dbReference>
<dbReference type="EMBL" id="RQXW01000006">
    <property type="protein sequence ID" value="RTE66167.1"/>
    <property type="molecule type" value="Genomic_DNA"/>
</dbReference>
<protein>
    <recommendedName>
        <fullName evidence="6">Small-conductance mechanosensitive channel</fullName>
    </recommendedName>
</protein>
<keyword evidence="6" id="KW-0813">Transport</keyword>
<dbReference type="InterPro" id="IPR010920">
    <property type="entry name" value="LSM_dom_sf"/>
</dbReference>
<feature type="transmembrane region" description="Helical" evidence="6">
    <location>
        <begin position="12"/>
        <end position="33"/>
    </location>
</feature>
<dbReference type="RefSeq" id="WP_126158240.1">
    <property type="nucleotide sequence ID" value="NZ_RQXW01000006.1"/>
</dbReference>
<keyword evidence="5 6" id="KW-0472">Membrane</keyword>
<dbReference type="PANTHER" id="PTHR30221:SF18">
    <property type="entry name" value="SLL0590 PROTEIN"/>
    <property type="match status" value="1"/>
</dbReference>
<dbReference type="GO" id="GO:0005886">
    <property type="term" value="C:plasma membrane"/>
    <property type="evidence" value="ECO:0007669"/>
    <property type="project" value="UniProtKB-SubCell"/>
</dbReference>
<keyword evidence="6" id="KW-0407">Ion channel</keyword>
<dbReference type="InterPro" id="IPR045275">
    <property type="entry name" value="MscS_archaea/bacteria_type"/>
</dbReference>
<dbReference type="GO" id="GO:0008381">
    <property type="term" value="F:mechanosensitive monoatomic ion channel activity"/>
    <property type="evidence" value="ECO:0007669"/>
    <property type="project" value="InterPro"/>
</dbReference>
<dbReference type="AlphaFoldDB" id="A0A430KRN7"/>
<evidence type="ECO:0000256" key="7">
    <source>
        <dbReference type="SAM" id="MobiDB-lite"/>
    </source>
</evidence>
<feature type="region of interest" description="Disordered" evidence="7">
    <location>
        <begin position="309"/>
        <end position="356"/>
    </location>
</feature>
<comment type="similarity">
    <text evidence="6">Belongs to the MscS (TC 1.A.23) family.</text>
</comment>
<evidence type="ECO:0000259" key="8">
    <source>
        <dbReference type="Pfam" id="PF00924"/>
    </source>
</evidence>
<feature type="transmembrane region" description="Helical" evidence="6">
    <location>
        <begin position="49"/>
        <end position="70"/>
    </location>
</feature>
<keyword evidence="3 6" id="KW-0812">Transmembrane</keyword>
<dbReference type="InterPro" id="IPR006685">
    <property type="entry name" value="MscS_channel_2nd"/>
</dbReference>
<evidence type="ECO:0000313" key="10">
    <source>
        <dbReference type="Proteomes" id="UP000283087"/>
    </source>
</evidence>
<evidence type="ECO:0000256" key="3">
    <source>
        <dbReference type="ARBA" id="ARBA00022692"/>
    </source>
</evidence>
<evidence type="ECO:0000256" key="2">
    <source>
        <dbReference type="ARBA" id="ARBA00022475"/>
    </source>
</evidence>
<reference evidence="9 10" key="1">
    <citation type="submission" date="2018-11" db="EMBL/GenBank/DDBJ databases">
        <title>The draft genome sequence of Amphritea opalescens ANRC-JH13T.</title>
        <authorList>
            <person name="Fang Z."/>
            <person name="Zhang Y."/>
            <person name="Han X."/>
        </authorList>
    </citation>
    <scope>NUCLEOTIDE SEQUENCE [LARGE SCALE GENOMIC DNA]</scope>
    <source>
        <strain evidence="9 10">ANRC-JH13</strain>
    </source>
</reference>
<evidence type="ECO:0000313" key="9">
    <source>
        <dbReference type="EMBL" id="RTE66167.1"/>
    </source>
</evidence>
<dbReference type="SUPFAM" id="SSF82689">
    <property type="entry name" value="Mechanosensitive channel protein MscS (YggB), C-terminal domain"/>
    <property type="match status" value="1"/>
</dbReference>
<keyword evidence="6" id="KW-0406">Ion transport</keyword>